<comment type="similarity">
    <text evidence="1">Belongs to the peptidase S10 family.</text>
</comment>
<evidence type="ECO:0000256" key="5">
    <source>
        <dbReference type="ARBA" id="ARBA00022801"/>
    </source>
</evidence>
<dbReference type="PANTHER" id="PTHR11802">
    <property type="entry name" value="SERINE PROTEASE FAMILY S10 SERINE CARBOXYPEPTIDASE"/>
    <property type="match status" value="1"/>
</dbReference>
<dbReference type="OrthoDB" id="4925124at2759"/>
<protein>
    <recommendedName>
        <fullName evidence="2">carboxypeptidase C</fullName>
        <ecNumber evidence="2">3.4.16.5</ecNumber>
    </recommendedName>
</protein>
<keyword evidence="7" id="KW-0732">Signal</keyword>
<evidence type="ECO:0000256" key="7">
    <source>
        <dbReference type="SAM" id="SignalP"/>
    </source>
</evidence>
<dbReference type="Gene3D" id="3.40.50.1820">
    <property type="entry name" value="alpha/beta hydrolase"/>
    <property type="match status" value="1"/>
</dbReference>
<dbReference type="KEGG" id="pchm:VFPPC_14200"/>
<dbReference type="GeneID" id="28855963"/>
<dbReference type="PANTHER" id="PTHR11802:SF113">
    <property type="entry name" value="SERINE CARBOXYPEPTIDASE CTSA-4.1"/>
    <property type="match status" value="1"/>
</dbReference>
<evidence type="ECO:0000256" key="3">
    <source>
        <dbReference type="ARBA" id="ARBA00022645"/>
    </source>
</evidence>
<keyword evidence="5" id="KW-0378">Hydrolase</keyword>
<organism evidence="8 9">
    <name type="scientific">Pochonia chlamydosporia 170</name>
    <dbReference type="NCBI Taxonomy" id="1380566"/>
    <lineage>
        <taxon>Eukaryota</taxon>
        <taxon>Fungi</taxon>
        <taxon>Dikarya</taxon>
        <taxon>Ascomycota</taxon>
        <taxon>Pezizomycotina</taxon>
        <taxon>Sordariomycetes</taxon>
        <taxon>Hypocreomycetidae</taxon>
        <taxon>Hypocreales</taxon>
        <taxon>Clavicipitaceae</taxon>
        <taxon>Pochonia</taxon>
    </lineage>
</organism>
<accession>A0A179F9P3</accession>
<gene>
    <name evidence="8" type="ORF">VFPPC_14200</name>
</gene>
<evidence type="ECO:0000256" key="2">
    <source>
        <dbReference type="ARBA" id="ARBA00012446"/>
    </source>
</evidence>
<evidence type="ECO:0000256" key="6">
    <source>
        <dbReference type="ARBA" id="ARBA00023180"/>
    </source>
</evidence>
<proteinExistence type="inferred from homology"/>
<keyword evidence="3 8" id="KW-0121">Carboxypeptidase</keyword>
<feature type="chain" id="PRO_5008101417" description="carboxypeptidase C" evidence="7">
    <location>
        <begin position="20"/>
        <end position="480"/>
    </location>
</feature>
<comment type="caution">
    <text evidence="8">The sequence shown here is derived from an EMBL/GenBank/DDBJ whole genome shotgun (WGS) entry which is preliminary data.</text>
</comment>
<dbReference type="PRINTS" id="PR00724">
    <property type="entry name" value="CRBOXYPTASEC"/>
</dbReference>
<dbReference type="STRING" id="1380566.A0A179F9P3"/>
<reference evidence="8 9" key="1">
    <citation type="journal article" date="2016" name="PLoS Pathog.">
        <title>Biosynthesis of antibiotic leucinostatins in bio-control fungus Purpureocillium lilacinum and their inhibition on phytophthora revealed by genome mining.</title>
        <authorList>
            <person name="Wang G."/>
            <person name="Liu Z."/>
            <person name="Lin R."/>
            <person name="Li E."/>
            <person name="Mao Z."/>
            <person name="Ling J."/>
            <person name="Yang Y."/>
            <person name="Yin W.B."/>
            <person name="Xie B."/>
        </authorList>
    </citation>
    <scope>NUCLEOTIDE SEQUENCE [LARGE SCALE GENOMIC DNA]</scope>
    <source>
        <strain evidence="8">170</strain>
    </source>
</reference>
<keyword evidence="9" id="KW-1185">Reference proteome</keyword>
<evidence type="ECO:0000256" key="1">
    <source>
        <dbReference type="ARBA" id="ARBA00009431"/>
    </source>
</evidence>
<sequence>MKLIWSLLLLASSSLQTSSHNGPSDNPTFKKGQYTIRPQNKTTCHTYNEKQWTGTVDISDKRRLFYWFFDSRSNPETDPILIFLSGGPGASSMNALFQELGPCLVSPSNTSTPRPTSFNNAASVLFIDQPAGVGFSQIHPSSPYVQTDQEAAADLATFLTLFFKNVFPGRAHLPIHFAGESYAGHYVPSTVKHILDERSVNARDAFWGNITSVVLVSPVLVDYQIYYGLYQLMCTTYRGHSVRWNESTCSLVERKTPAFDVMQVQCDAGNISTCRDLGDKYLDVWGILADEEDAGIRDTHNVDRGCKDPPLCTPPTQGSYNDYLNKPAILSSLGFSKDFEFSFANGKASSAFRTSGSAYTPMTDVLTSVLDAHVLYEHQKSPIRVLVLNGNLDGTCSTPGQKWAWERIPWTGASWYRSQAWRELKELGVGMGQDGKGGEWKVSKGGELLFIGLDGAGHMVPMDEGGLTDRIVRRWIGGWS</sequence>
<feature type="signal peptide" evidence="7">
    <location>
        <begin position="1"/>
        <end position="19"/>
    </location>
</feature>
<name>A0A179F9P3_METCM</name>
<keyword evidence="6" id="KW-0325">Glycoprotein</keyword>
<dbReference type="Gene3D" id="1.10.287.410">
    <property type="match status" value="1"/>
</dbReference>
<dbReference type="EC" id="3.4.16.5" evidence="2"/>
<dbReference type="GO" id="GO:0006508">
    <property type="term" value="P:proteolysis"/>
    <property type="evidence" value="ECO:0007669"/>
    <property type="project" value="UniProtKB-KW"/>
</dbReference>
<dbReference type="RefSeq" id="XP_018139705.1">
    <property type="nucleotide sequence ID" value="XM_018291969.1"/>
</dbReference>
<evidence type="ECO:0000313" key="8">
    <source>
        <dbReference type="EMBL" id="OAQ62001.1"/>
    </source>
</evidence>
<dbReference type="AlphaFoldDB" id="A0A179F9P3"/>
<dbReference type="InterPro" id="IPR001563">
    <property type="entry name" value="Peptidase_S10"/>
</dbReference>
<dbReference type="Proteomes" id="UP000078397">
    <property type="component" value="Unassembled WGS sequence"/>
</dbReference>
<dbReference type="EMBL" id="LSBJ02000007">
    <property type="protein sequence ID" value="OAQ62001.1"/>
    <property type="molecule type" value="Genomic_DNA"/>
</dbReference>
<dbReference type="Pfam" id="PF00450">
    <property type="entry name" value="Peptidase_S10"/>
    <property type="match status" value="1"/>
</dbReference>
<dbReference type="SUPFAM" id="SSF53474">
    <property type="entry name" value="alpha/beta-Hydrolases"/>
    <property type="match status" value="1"/>
</dbReference>
<dbReference type="InterPro" id="IPR029058">
    <property type="entry name" value="AB_hydrolase_fold"/>
</dbReference>
<keyword evidence="4" id="KW-0645">Protease</keyword>
<evidence type="ECO:0000313" key="9">
    <source>
        <dbReference type="Proteomes" id="UP000078397"/>
    </source>
</evidence>
<evidence type="ECO:0000256" key="4">
    <source>
        <dbReference type="ARBA" id="ARBA00022670"/>
    </source>
</evidence>
<dbReference type="GO" id="GO:0004185">
    <property type="term" value="F:serine-type carboxypeptidase activity"/>
    <property type="evidence" value="ECO:0007669"/>
    <property type="project" value="UniProtKB-EC"/>
</dbReference>